<dbReference type="HOGENOM" id="CLU_022206_1_0_6"/>
<dbReference type="InterPro" id="IPR006620">
    <property type="entry name" value="Pro_4_hyd_alph"/>
</dbReference>
<dbReference type="SMART" id="SM00702">
    <property type="entry name" value="P4Hc"/>
    <property type="match status" value="1"/>
</dbReference>
<accession>A8H153</accession>
<feature type="domain" description="Fe2OG dioxygenase" evidence="7">
    <location>
        <begin position="116"/>
        <end position="217"/>
    </location>
</feature>
<dbReference type="InterPro" id="IPR044862">
    <property type="entry name" value="Pro_4_hyd_alph_FE2OG_OXY"/>
</dbReference>
<evidence type="ECO:0000313" key="8">
    <source>
        <dbReference type="EMBL" id="ABV86290.1"/>
    </source>
</evidence>
<dbReference type="STRING" id="398579.Spea_0963"/>
<dbReference type="PANTHER" id="PTHR12907">
    <property type="entry name" value="EGL NINE HOMOLOG-RELATED"/>
    <property type="match status" value="1"/>
</dbReference>
<evidence type="ECO:0000256" key="1">
    <source>
        <dbReference type="ARBA" id="ARBA00001961"/>
    </source>
</evidence>
<proteinExistence type="predicted"/>
<dbReference type="PROSITE" id="PS51471">
    <property type="entry name" value="FE2OG_OXY"/>
    <property type="match status" value="1"/>
</dbReference>
<evidence type="ECO:0000313" key="9">
    <source>
        <dbReference type="Proteomes" id="UP000002608"/>
    </source>
</evidence>
<name>A8H153_SHEPA</name>
<evidence type="ECO:0000256" key="2">
    <source>
        <dbReference type="ARBA" id="ARBA00022723"/>
    </source>
</evidence>
<dbReference type="GO" id="GO:0031543">
    <property type="term" value="F:peptidyl-proline dioxygenase activity"/>
    <property type="evidence" value="ECO:0007669"/>
    <property type="project" value="TreeGrafter"/>
</dbReference>
<dbReference type="InterPro" id="IPR051559">
    <property type="entry name" value="HIF_prolyl_hydroxylases"/>
</dbReference>
<protein>
    <submittedName>
        <fullName evidence="8">2OG-Fe(II) oxygenase</fullName>
    </submittedName>
</protein>
<keyword evidence="4" id="KW-0223">Dioxygenase</keyword>
<organism evidence="8 9">
    <name type="scientific">Shewanella pealeana (strain ATCC 700345 / ANG-SQ1)</name>
    <dbReference type="NCBI Taxonomy" id="398579"/>
    <lineage>
        <taxon>Bacteria</taxon>
        <taxon>Pseudomonadati</taxon>
        <taxon>Pseudomonadota</taxon>
        <taxon>Gammaproteobacteria</taxon>
        <taxon>Alteromonadales</taxon>
        <taxon>Shewanellaceae</taxon>
        <taxon>Shewanella</taxon>
    </lineage>
</organism>
<dbReference type="EMBL" id="CP000851">
    <property type="protein sequence ID" value="ABV86290.1"/>
    <property type="molecule type" value="Genomic_DNA"/>
</dbReference>
<sequence>MSLPVKLSCSLFLSTFFMVPQLSEAVMDTIADALVETGYIVLSDTLPSSVCEQLLQSSKNATWDDFRPAAIGRGGEQQLVDTIRSDQIRWLSEQRPADKLYLELMTQLREGMNKRLFMGLFDFESHYAIYEPGAFYQKHSDVLQGSRNRILTSVLFLNQGWQPEHAGELVVYDENDNKIETIAPEFGKWVVFLSERFPHEVLRTEVNRYSIAGWFRVSNANHGF</sequence>
<dbReference type="AlphaFoldDB" id="A8H153"/>
<evidence type="ECO:0000259" key="7">
    <source>
        <dbReference type="PROSITE" id="PS51471"/>
    </source>
</evidence>
<reference evidence="8 9" key="1">
    <citation type="submission" date="2007-10" db="EMBL/GenBank/DDBJ databases">
        <title>Complete sequence of Shewanella pealeana ATCC 700345.</title>
        <authorList>
            <consortium name="US DOE Joint Genome Institute"/>
            <person name="Copeland A."/>
            <person name="Lucas S."/>
            <person name="Lapidus A."/>
            <person name="Barry K."/>
            <person name="Glavina del Rio T."/>
            <person name="Dalin E."/>
            <person name="Tice H."/>
            <person name="Pitluck S."/>
            <person name="Chertkov O."/>
            <person name="Brettin T."/>
            <person name="Bruce D."/>
            <person name="Detter J.C."/>
            <person name="Han C."/>
            <person name="Schmutz J."/>
            <person name="Larimer F."/>
            <person name="Land M."/>
            <person name="Hauser L."/>
            <person name="Kyrpides N."/>
            <person name="Kim E."/>
            <person name="Zhao J.-S.Z."/>
            <person name="Manno D."/>
            <person name="Hawari J."/>
            <person name="Richardson P."/>
        </authorList>
    </citation>
    <scope>NUCLEOTIDE SEQUENCE [LARGE SCALE GENOMIC DNA]</scope>
    <source>
        <strain evidence="9">ATCC 700345 / ANG-SQ1</strain>
    </source>
</reference>
<evidence type="ECO:0000256" key="4">
    <source>
        <dbReference type="ARBA" id="ARBA00022964"/>
    </source>
</evidence>
<dbReference type="Proteomes" id="UP000002608">
    <property type="component" value="Chromosome"/>
</dbReference>
<dbReference type="InterPro" id="IPR005123">
    <property type="entry name" value="Oxoglu/Fe-dep_dioxygenase_dom"/>
</dbReference>
<dbReference type="PANTHER" id="PTHR12907:SF26">
    <property type="entry name" value="HIF PROLYL HYDROXYLASE, ISOFORM C"/>
    <property type="match status" value="1"/>
</dbReference>
<evidence type="ECO:0000256" key="5">
    <source>
        <dbReference type="ARBA" id="ARBA00023002"/>
    </source>
</evidence>
<keyword evidence="9" id="KW-1185">Reference proteome</keyword>
<comment type="cofactor">
    <cofactor evidence="1">
        <name>L-ascorbate</name>
        <dbReference type="ChEBI" id="CHEBI:38290"/>
    </cofactor>
</comment>
<keyword evidence="3" id="KW-0847">Vitamin C</keyword>
<keyword evidence="5" id="KW-0560">Oxidoreductase</keyword>
<dbReference type="GO" id="GO:0031418">
    <property type="term" value="F:L-ascorbic acid binding"/>
    <property type="evidence" value="ECO:0007669"/>
    <property type="project" value="UniProtKB-KW"/>
</dbReference>
<keyword evidence="2" id="KW-0479">Metal-binding</keyword>
<gene>
    <name evidence="8" type="ordered locus">Spea_0963</name>
</gene>
<dbReference type="Pfam" id="PF13640">
    <property type="entry name" value="2OG-FeII_Oxy_3"/>
    <property type="match status" value="1"/>
</dbReference>
<dbReference type="Gene3D" id="2.60.120.620">
    <property type="entry name" value="q2cbj1_9rhob like domain"/>
    <property type="match status" value="1"/>
</dbReference>
<dbReference type="eggNOG" id="COG3751">
    <property type="taxonomic scope" value="Bacteria"/>
</dbReference>
<evidence type="ECO:0000256" key="3">
    <source>
        <dbReference type="ARBA" id="ARBA00022896"/>
    </source>
</evidence>
<dbReference type="KEGG" id="spl:Spea_0963"/>
<keyword evidence="6" id="KW-0408">Iron</keyword>
<dbReference type="GO" id="GO:0008198">
    <property type="term" value="F:ferrous iron binding"/>
    <property type="evidence" value="ECO:0007669"/>
    <property type="project" value="TreeGrafter"/>
</dbReference>
<evidence type="ECO:0000256" key="6">
    <source>
        <dbReference type="ARBA" id="ARBA00023004"/>
    </source>
</evidence>
<dbReference type="GO" id="GO:0071456">
    <property type="term" value="P:cellular response to hypoxia"/>
    <property type="evidence" value="ECO:0007669"/>
    <property type="project" value="TreeGrafter"/>
</dbReference>